<dbReference type="SUPFAM" id="SSF48452">
    <property type="entry name" value="TPR-like"/>
    <property type="match status" value="1"/>
</dbReference>
<dbReference type="GO" id="GO:0003730">
    <property type="term" value="F:mRNA 3'-UTR binding"/>
    <property type="evidence" value="ECO:0007669"/>
    <property type="project" value="TreeGrafter"/>
</dbReference>
<proteinExistence type="predicted"/>
<keyword evidence="6" id="KW-1185">Reference proteome</keyword>
<dbReference type="PANTHER" id="PTHR46669">
    <property type="entry name" value="LEUCINE-RICH PPR MOTIF-CONTAINING PROTEIN, MITOCHONDRIAL"/>
    <property type="match status" value="1"/>
</dbReference>
<accession>A0A4C1ZTD8</accession>
<evidence type="ECO:0000313" key="5">
    <source>
        <dbReference type="EMBL" id="GBP92171.1"/>
    </source>
</evidence>
<dbReference type="Pfam" id="PF17177">
    <property type="entry name" value="PPR_long"/>
    <property type="match status" value="1"/>
</dbReference>
<dbReference type="InterPro" id="IPR011989">
    <property type="entry name" value="ARM-like"/>
</dbReference>
<feature type="domain" description="PROP1-like PPR" evidence="4">
    <location>
        <begin position="163"/>
        <end position="288"/>
    </location>
</feature>
<dbReference type="InterPro" id="IPR033443">
    <property type="entry name" value="PROP1-like_PPR_dom"/>
</dbReference>
<dbReference type="Gene3D" id="1.25.40.10">
    <property type="entry name" value="Tetratricopeptide repeat domain"/>
    <property type="match status" value="2"/>
</dbReference>
<evidence type="ECO:0000256" key="3">
    <source>
        <dbReference type="SAM" id="MobiDB-lite"/>
    </source>
</evidence>
<dbReference type="Gene3D" id="1.25.10.10">
    <property type="entry name" value="Leucine-rich Repeat Variant"/>
    <property type="match status" value="1"/>
</dbReference>
<protein>
    <submittedName>
        <fullName evidence="5">Leucine-rich PPR motif-containing protein, mitochondrial</fullName>
    </submittedName>
</protein>
<sequence>MESPTLDTVYHAISALYDNPNNAEKEKTSTWLGNVQKSVSIVSSQGKKRKDELSIEWKKRFGKGIVVAEAERQTGKTRKCKELVFARDYASTRKTESLEPLLQRLDAEVRKFGRISKRDIDEIFDEIRARNDVTSSQSLLIIRCCGELVPDELPEQRTLLVQKIWSVLTERGVPMDISHYNALLRVYIENEHMFSPAEFLDELEKKGLQPNRVTYQRLMWRYCQDGDVEGATKVLEKMRELEFPVSEPVLNALVMGHAFCGDTDGARAVLDTMAGAGLQPSNKTYTLLACGFAKKGDVQGVESVIKTASEKDAILTDKDILDIIEAFTLSGHSDKTDYMFSYLQKQAGYNQEARNVILRLINKGHVDVPRDILKTMIKPKSFEAKEDAFYQGSFFVKQLIRVNNSIDDVINICRQLQEDGTAPNAIYIATEAALQQAHSELAQELFNEMKKEGLPVRQHYYWPLLIKEGREQDEEGVIQILRNMSSNKIIPSGETLRDYVIPYMKKNNSYKDIITKLLIANVPVIHCARNVMVIALETGDIKEAKEIAVLYRPWGQYSLISRPLLSALNKTKDIDSFTTIIQVMVSGVQTSAIDEEYHEDGQNHSENHYRNETGQIVLGALKSLSDPNLYNTLFSSLLTKGISISTEFAKLIEEYLGVNLTSSLSEKLTKLTSLDLEISPVDKSSVRIQRSSMELERMIEQGKSRNSNVSGLQKQLISSYINENNVQKLNHFLMTLESEDFVLTAFTLGQLLEFYCQNNDVEKALHYKKVIEECYPDYTVGNYKIVLLSQALITVGRSEEAIELLKKLDKKNSELNSYMVNSKCWQILNYFAEQKDVVKVQEFTDVILKHILEPSNVMLGPLIKVHLLNDDLDGAISEFDKCCKQYRSTPWKTEIMKRLIMTEDANRLQWLADLSTQIHGEVNILHDLVLAFIECGRLRQARRILETPGLHTRSQRLESACERYAEEGKTEFLEGLLEATKELSHIDRSNIFYHLLVSYCKADETDKAVGLWTLLQEENVIPSDKFLMYLGQHLQEKNREVPFVIPVLDNSKKTKETLSQSSNQLKQREFTDKPHTQNENLTKNKAINDKIDNLINSGKPAEAMDVTINAIKSGTMPQITMIRRLLKVLSDEGNVDKLAMLSDFLTPELKKKLTYDNKLISAKFSQGGGAEYINKLWISYQSAKSNEDFEDIMRRYPRSSALEQILENEDLLQICKLQVFNV</sequence>
<dbReference type="OrthoDB" id="185373at2759"/>
<evidence type="ECO:0000256" key="2">
    <source>
        <dbReference type="PROSITE-ProRule" id="PRU00708"/>
    </source>
</evidence>
<feature type="repeat" description="PPR" evidence="2">
    <location>
        <begin position="176"/>
        <end position="210"/>
    </location>
</feature>
<feature type="compositionally biased region" description="Basic and acidic residues" evidence="3">
    <location>
        <begin position="1066"/>
        <end position="1076"/>
    </location>
</feature>
<evidence type="ECO:0000256" key="1">
    <source>
        <dbReference type="ARBA" id="ARBA00022737"/>
    </source>
</evidence>
<evidence type="ECO:0000259" key="4">
    <source>
        <dbReference type="Pfam" id="PF17177"/>
    </source>
</evidence>
<dbReference type="GO" id="GO:0070129">
    <property type="term" value="P:regulation of mitochondrial translation"/>
    <property type="evidence" value="ECO:0007669"/>
    <property type="project" value="TreeGrafter"/>
</dbReference>
<gene>
    <name evidence="5" type="primary">lrpprc</name>
    <name evidence="5" type="ORF">EVAR_35360_1</name>
</gene>
<dbReference type="STRING" id="151549.A0A4C1ZTD8"/>
<dbReference type="GO" id="GO:0005739">
    <property type="term" value="C:mitochondrion"/>
    <property type="evidence" value="ECO:0007669"/>
    <property type="project" value="TreeGrafter"/>
</dbReference>
<dbReference type="InterPro" id="IPR033490">
    <property type="entry name" value="LRP130"/>
</dbReference>
<dbReference type="Proteomes" id="UP000299102">
    <property type="component" value="Unassembled WGS sequence"/>
</dbReference>
<dbReference type="PANTHER" id="PTHR46669:SF2">
    <property type="entry name" value="EG:BACN32G11.3 PROTEIN"/>
    <property type="match status" value="1"/>
</dbReference>
<comment type="caution">
    <text evidence="5">The sequence shown here is derived from an EMBL/GenBank/DDBJ whole genome shotgun (WGS) entry which is preliminary data.</text>
</comment>
<dbReference type="InterPro" id="IPR011990">
    <property type="entry name" value="TPR-like_helical_dom_sf"/>
</dbReference>
<dbReference type="InterPro" id="IPR002885">
    <property type="entry name" value="PPR_rpt"/>
</dbReference>
<dbReference type="EMBL" id="BGZK01002245">
    <property type="protein sequence ID" value="GBP92171.1"/>
    <property type="molecule type" value="Genomic_DNA"/>
</dbReference>
<keyword evidence="1" id="KW-0677">Repeat</keyword>
<name>A0A4C1ZTD8_EUMVA</name>
<evidence type="ECO:0000313" key="6">
    <source>
        <dbReference type="Proteomes" id="UP000299102"/>
    </source>
</evidence>
<feature type="repeat" description="PPR" evidence="2">
    <location>
        <begin position="211"/>
        <end position="245"/>
    </location>
</feature>
<dbReference type="PROSITE" id="PS51375">
    <property type="entry name" value="PPR"/>
    <property type="match status" value="2"/>
</dbReference>
<feature type="region of interest" description="Disordered" evidence="3">
    <location>
        <begin position="1055"/>
        <end position="1077"/>
    </location>
</feature>
<reference evidence="5 6" key="1">
    <citation type="journal article" date="2019" name="Commun. Biol.">
        <title>The bagworm genome reveals a unique fibroin gene that provides high tensile strength.</title>
        <authorList>
            <person name="Kono N."/>
            <person name="Nakamura H."/>
            <person name="Ohtoshi R."/>
            <person name="Tomita M."/>
            <person name="Numata K."/>
            <person name="Arakawa K."/>
        </authorList>
    </citation>
    <scope>NUCLEOTIDE SEQUENCE [LARGE SCALE GENOMIC DNA]</scope>
</reference>
<organism evidence="5 6">
    <name type="scientific">Eumeta variegata</name>
    <name type="common">Bagworm moth</name>
    <name type="synonym">Eumeta japonica</name>
    <dbReference type="NCBI Taxonomy" id="151549"/>
    <lineage>
        <taxon>Eukaryota</taxon>
        <taxon>Metazoa</taxon>
        <taxon>Ecdysozoa</taxon>
        <taxon>Arthropoda</taxon>
        <taxon>Hexapoda</taxon>
        <taxon>Insecta</taxon>
        <taxon>Pterygota</taxon>
        <taxon>Neoptera</taxon>
        <taxon>Endopterygota</taxon>
        <taxon>Lepidoptera</taxon>
        <taxon>Glossata</taxon>
        <taxon>Ditrysia</taxon>
        <taxon>Tineoidea</taxon>
        <taxon>Psychidae</taxon>
        <taxon>Oiketicinae</taxon>
        <taxon>Eumeta</taxon>
    </lineage>
</organism>
<dbReference type="GO" id="GO:0005634">
    <property type="term" value="C:nucleus"/>
    <property type="evidence" value="ECO:0007669"/>
    <property type="project" value="TreeGrafter"/>
</dbReference>
<dbReference type="AlphaFoldDB" id="A0A4C1ZTD8"/>